<dbReference type="PROSITE" id="PS50011">
    <property type="entry name" value="PROTEIN_KINASE_DOM"/>
    <property type="match status" value="1"/>
</dbReference>
<dbReference type="CDD" id="cd01241">
    <property type="entry name" value="PH_PKB"/>
    <property type="match status" value="1"/>
</dbReference>
<dbReference type="GO" id="GO:0005524">
    <property type="term" value="F:ATP binding"/>
    <property type="evidence" value="ECO:0007669"/>
    <property type="project" value="UniProtKB-UniRule"/>
</dbReference>
<evidence type="ECO:0000259" key="14">
    <source>
        <dbReference type="PROSITE" id="PS50003"/>
    </source>
</evidence>
<dbReference type="Proteomes" id="UP000186922">
    <property type="component" value="Unassembled WGS sequence"/>
</dbReference>
<evidence type="ECO:0000256" key="11">
    <source>
        <dbReference type="ARBA" id="ARBA00048679"/>
    </source>
</evidence>
<gene>
    <name evidence="17" type="primary">RvY_13219-1</name>
    <name evidence="17" type="synonym">RvY_13219.1</name>
    <name evidence="17" type="ORF">RvY_13219</name>
</gene>
<dbReference type="Gene3D" id="2.30.29.30">
    <property type="entry name" value="Pleckstrin-homology domain (PH domain)/Phosphotyrosine-binding domain (PTB)"/>
    <property type="match status" value="1"/>
</dbReference>
<evidence type="ECO:0000256" key="4">
    <source>
        <dbReference type="ARBA" id="ARBA00022527"/>
    </source>
</evidence>
<dbReference type="GO" id="GO:0008286">
    <property type="term" value="P:insulin receptor signaling pathway"/>
    <property type="evidence" value="ECO:0007669"/>
    <property type="project" value="UniProtKB-ARBA"/>
</dbReference>
<dbReference type="STRING" id="947166.A0A1D1VR66"/>
<dbReference type="GO" id="GO:0008582">
    <property type="term" value="P:regulation of synaptic assembly at neuromuscular junction"/>
    <property type="evidence" value="ECO:0007669"/>
    <property type="project" value="UniProtKB-ARBA"/>
</dbReference>
<keyword evidence="7 12" id="KW-0547">Nucleotide-binding</keyword>
<evidence type="ECO:0000259" key="16">
    <source>
        <dbReference type="PROSITE" id="PS51285"/>
    </source>
</evidence>
<dbReference type="InterPro" id="IPR017441">
    <property type="entry name" value="Protein_kinase_ATP_BS"/>
</dbReference>
<dbReference type="SUPFAM" id="SSF50729">
    <property type="entry name" value="PH domain-like"/>
    <property type="match status" value="1"/>
</dbReference>
<evidence type="ECO:0000313" key="17">
    <source>
        <dbReference type="EMBL" id="GAV02683.1"/>
    </source>
</evidence>
<accession>A0A1D1VR66</accession>
<dbReference type="EC" id="2.7.11.1" evidence="2"/>
<dbReference type="Pfam" id="PF00169">
    <property type="entry name" value="PH"/>
    <property type="match status" value="1"/>
</dbReference>
<dbReference type="InterPro" id="IPR017892">
    <property type="entry name" value="Pkinase_C"/>
</dbReference>
<comment type="similarity">
    <text evidence="1">Belongs to the protein kinase superfamily. AGC Ser/Thr protein kinase family. RAC subfamily.</text>
</comment>
<keyword evidence="4 13" id="KW-0723">Serine/threonine-protein kinase</keyword>
<dbReference type="InterPro" id="IPR011993">
    <property type="entry name" value="PH-like_dom_sf"/>
</dbReference>
<dbReference type="PANTHER" id="PTHR24351">
    <property type="entry name" value="RIBOSOMAL PROTEIN S6 KINASE"/>
    <property type="match status" value="1"/>
</dbReference>
<evidence type="ECO:0000256" key="7">
    <source>
        <dbReference type="ARBA" id="ARBA00022741"/>
    </source>
</evidence>
<evidence type="ECO:0000256" key="13">
    <source>
        <dbReference type="RuleBase" id="RU000304"/>
    </source>
</evidence>
<organism evidence="17 18">
    <name type="scientific">Ramazzottius varieornatus</name>
    <name type="common">Water bear</name>
    <name type="synonym">Tardigrade</name>
    <dbReference type="NCBI Taxonomy" id="947166"/>
    <lineage>
        <taxon>Eukaryota</taxon>
        <taxon>Metazoa</taxon>
        <taxon>Ecdysozoa</taxon>
        <taxon>Tardigrada</taxon>
        <taxon>Eutardigrada</taxon>
        <taxon>Parachela</taxon>
        <taxon>Hypsibioidea</taxon>
        <taxon>Ramazzottiidae</taxon>
        <taxon>Ramazzottius</taxon>
    </lineage>
</organism>
<comment type="catalytic activity">
    <reaction evidence="10">
        <text>L-threonyl-[protein] + ATP = O-phospho-L-threonyl-[protein] + ADP + H(+)</text>
        <dbReference type="Rhea" id="RHEA:46608"/>
        <dbReference type="Rhea" id="RHEA-COMP:11060"/>
        <dbReference type="Rhea" id="RHEA-COMP:11605"/>
        <dbReference type="ChEBI" id="CHEBI:15378"/>
        <dbReference type="ChEBI" id="CHEBI:30013"/>
        <dbReference type="ChEBI" id="CHEBI:30616"/>
        <dbReference type="ChEBI" id="CHEBI:61977"/>
        <dbReference type="ChEBI" id="CHEBI:456216"/>
        <dbReference type="EC" id="2.7.11.1"/>
    </reaction>
</comment>
<dbReference type="FunFam" id="1.10.510.10:FF:000033">
    <property type="entry name" value="Non-specific serine/threonine protein kinase"/>
    <property type="match status" value="1"/>
</dbReference>
<dbReference type="PROSITE" id="PS51285">
    <property type="entry name" value="AGC_KINASE_CTER"/>
    <property type="match status" value="1"/>
</dbReference>
<proteinExistence type="inferred from homology"/>
<dbReference type="GO" id="GO:0106310">
    <property type="term" value="F:protein serine kinase activity"/>
    <property type="evidence" value="ECO:0007669"/>
    <property type="project" value="RHEA"/>
</dbReference>
<dbReference type="SMART" id="SM00233">
    <property type="entry name" value="PH"/>
    <property type="match status" value="1"/>
</dbReference>
<dbReference type="PROSITE" id="PS50003">
    <property type="entry name" value="PH_DOMAIN"/>
    <property type="match status" value="1"/>
</dbReference>
<reference evidence="17 18" key="1">
    <citation type="journal article" date="2016" name="Nat. Commun.">
        <title>Extremotolerant tardigrade genome and improved radiotolerance of human cultured cells by tardigrade-unique protein.</title>
        <authorList>
            <person name="Hashimoto T."/>
            <person name="Horikawa D.D."/>
            <person name="Saito Y."/>
            <person name="Kuwahara H."/>
            <person name="Kozuka-Hata H."/>
            <person name="Shin-I T."/>
            <person name="Minakuchi Y."/>
            <person name="Ohishi K."/>
            <person name="Motoyama A."/>
            <person name="Aizu T."/>
            <person name="Enomoto A."/>
            <person name="Kondo K."/>
            <person name="Tanaka S."/>
            <person name="Hara Y."/>
            <person name="Koshikawa S."/>
            <person name="Sagara H."/>
            <person name="Miura T."/>
            <person name="Yokobori S."/>
            <person name="Miyagawa K."/>
            <person name="Suzuki Y."/>
            <person name="Kubo T."/>
            <person name="Oyama M."/>
            <person name="Kohara Y."/>
            <person name="Fujiyama A."/>
            <person name="Arakawa K."/>
            <person name="Katayama T."/>
            <person name="Toyoda A."/>
            <person name="Kunieda T."/>
        </authorList>
    </citation>
    <scope>NUCLEOTIDE SEQUENCE [LARGE SCALE GENOMIC DNA]</scope>
    <source>
        <strain evidence="17 18">YOKOZUNA-1</strain>
    </source>
</reference>
<keyword evidence="3" id="KW-0217">Developmental protein</keyword>
<dbReference type="PROSITE" id="PS00108">
    <property type="entry name" value="PROTEIN_KINASE_ST"/>
    <property type="match status" value="1"/>
</dbReference>
<evidence type="ECO:0000256" key="5">
    <source>
        <dbReference type="ARBA" id="ARBA00022553"/>
    </source>
</evidence>
<dbReference type="InterPro" id="IPR001849">
    <property type="entry name" value="PH_domain"/>
</dbReference>
<dbReference type="SMART" id="SM00133">
    <property type="entry name" value="S_TK_X"/>
    <property type="match status" value="1"/>
</dbReference>
<dbReference type="EMBL" id="BDGG01000008">
    <property type="protein sequence ID" value="GAV02683.1"/>
    <property type="molecule type" value="Genomic_DNA"/>
</dbReference>
<comment type="caution">
    <text evidence="17">The sequence shown here is derived from an EMBL/GenBank/DDBJ whole genome shotgun (WGS) entry which is preliminary data.</text>
</comment>
<dbReference type="FunFam" id="2.30.29.30:FF:000404">
    <property type="entry name" value="Non-specific serine/threonine protein kinase"/>
    <property type="match status" value="1"/>
</dbReference>
<evidence type="ECO:0000256" key="8">
    <source>
        <dbReference type="ARBA" id="ARBA00022777"/>
    </source>
</evidence>
<feature type="domain" description="AGC-kinase C-terminal" evidence="16">
    <location>
        <begin position="415"/>
        <end position="490"/>
    </location>
</feature>
<dbReference type="Gene3D" id="3.30.200.20">
    <property type="entry name" value="Phosphorylase Kinase, domain 1"/>
    <property type="match status" value="1"/>
</dbReference>
<protein>
    <recommendedName>
        <fullName evidence="2">non-specific serine/threonine protein kinase</fullName>
        <ecNumber evidence="2">2.7.11.1</ecNumber>
    </recommendedName>
</protein>
<evidence type="ECO:0000256" key="6">
    <source>
        <dbReference type="ARBA" id="ARBA00022679"/>
    </source>
</evidence>
<dbReference type="GO" id="GO:0004674">
    <property type="term" value="F:protein serine/threonine kinase activity"/>
    <property type="evidence" value="ECO:0007669"/>
    <property type="project" value="UniProtKB-KW"/>
</dbReference>
<dbReference type="InterPro" id="IPR011009">
    <property type="entry name" value="Kinase-like_dom_sf"/>
</dbReference>
<evidence type="ECO:0000313" key="18">
    <source>
        <dbReference type="Proteomes" id="UP000186922"/>
    </source>
</evidence>
<dbReference type="OrthoDB" id="63267at2759"/>
<comment type="catalytic activity">
    <reaction evidence="11">
        <text>L-seryl-[protein] + ATP = O-phospho-L-seryl-[protein] + ADP + H(+)</text>
        <dbReference type="Rhea" id="RHEA:17989"/>
        <dbReference type="Rhea" id="RHEA-COMP:9863"/>
        <dbReference type="Rhea" id="RHEA-COMP:11604"/>
        <dbReference type="ChEBI" id="CHEBI:15378"/>
        <dbReference type="ChEBI" id="CHEBI:29999"/>
        <dbReference type="ChEBI" id="CHEBI:30616"/>
        <dbReference type="ChEBI" id="CHEBI:83421"/>
        <dbReference type="ChEBI" id="CHEBI:456216"/>
        <dbReference type="EC" id="2.7.11.1"/>
    </reaction>
</comment>
<dbReference type="InterPro" id="IPR039026">
    <property type="entry name" value="PH_PKB"/>
</dbReference>
<feature type="binding site" evidence="12">
    <location>
        <position position="196"/>
    </location>
    <ligand>
        <name>ATP</name>
        <dbReference type="ChEBI" id="CHEBI:30616"/>
    </ligand>
</feature>
<dbReference type="SMART" id="SM00220">
    <property type="entry name" value="S_TKc"/>
    <property type="match status" value="1"/>
</dbReference>
<evidence type="ECO:0000256" key="12">
    <source>
        <dbReference type="PROSITE-ProRule" id="PRU10141"/>
    </source>
</evidence>
<evidence type="ECO:0000256" key="9">
    <source>
        <dbReference type="ARBA" id="ARBA00022840"/>
    </source>
</evidence>
<dbReference type="PROSITE" id="PS00107">
    <property type="entry name" value="PROTEIN_KINASE_ATP"/>
    <property type="match status" value="1"/>
</dbReference>
<dbReference type="AlphaFoldDB" id="A0A1D1VR66"/>
<dbReference type="Pfam" id="PF00069">
    <property type="entry name" value="Pkinase"/>
    <property type="match status" value="1"/>
</dbReference>
<dbReference type="Gene3D" id="1.10.510.10">
    <property type="entry name" value="Transferase(Phosphotransferase) domain 1"/>
    <property type="match status" value="1"/>
</dbReference>
<dbReference type="InterPro" id="IPR000719">
    <property type="entry name" value="Prot_kinase_dom"/>
</dbReference>
<name>A0A1D1VR66_RAMVA</name>
<keyword evidence="18" id="KW-1185">Reference proteome</keyword>
<sequence>MNVEASANLQHTKRVKEGWLLKRGEHIKNWRPRFFVLFEDGSLIGFKNRPNEDLHNPLNSFTVKGCQIMKVDKPKPNTFLIRGLQLTTVIERMFNAENEGDRDSWCKAIQIVAEKLTGDEAPVADVDNAFQDASRSMSIGTSNKPHKEGRKITLEDFEFIKMLGKGTFGKVILCREKSTSQLYAMKILKKEVIIAKDEVAHTLTENRVLQNCKHPFITQLKYSFQTNDRLCFVMEYVNGGELFFHLSRERIFSEDKARFYSAEILSAIGYLHEMGVVYRDLKLENLLLDKDGHIKIADFGLCKEYITYGARTKTFCGTPEYLAPEVLDENDYGRAVDWWGLGVVMYEMMCGRLPFFNTDHDVLFEMILMAEVKFPRMLSDNAKALLSALLVKDPSRRLGGGRADASEIKAHPFFASINWDDLINRKYDPPFKPQVNDETDTRYFEQEFTGESVELTPPRTGVLSSITEEADAPYFTEFSYHGDRRESQMSIDADER</sequence>
<dbReference type="FunFam" id="3.30.200.20:FF:001053">
    <property type="entry name" value="Non-specific serine/threonine protein kinase"/>
    <property type="match status" value="1"/>
</dbReference>
<dbReference type="CDD" id="cd05571">
    <property type="entry name" value="STKc_PKB"/>
    <property type="match status" value="1"/>
</dbReference>
<dbReference type="InterPro" id="IPR008271">
    <property type="entry name" value="Ser/Thr_kinase_AS"/>
</dbReference>
<keyword evidence="5" id="KW-0597">Phosphoprotein</keyword>
<evidence type="ECO:0000256" key="2">
    <source>
        <dbReference type="ARBA" id="ARBA00012513"/>
    </source>
</evidence>
<evidence type="ECO:0000259" key="15">
    <source>
        <dbReference type="PROSITE" id="PS50011"/>
    </source>
</evidence>
<evidence type="ECO:0000256" key="10">
    <source>
        <dbReference type="ARBA" id="ARBA00047899"/>
    </source>
</evidence>
<dbReference type="SUPFAM" id="SSF56112">
    <property type="entry name" value="Protein kinase-like (PK-like)"/>
    <property type="match status" value="1"/>
</dbReference>
<feature type="domain" description="Protein kinase" evidence="15">
    <location>
        <begin position="157"/>
        <end position="414"/>
    </location>
</feature>
<evidence type="ECO:0000256" key="1">
    <source>
        <dbReference type="ARBA" id="ARBA00006935"/>
    </source>
</evidence>
<keyword evidence="8" id="KW-0418">Kinase</keyword>
<evidence type="ECO:0000256" key="3">
    <source>
        <dbReference type="ARBA" id="ARBA00022473"/>
    </source>
</evidence>
<keyword evidence="6" id="KW-0808">Transferase</keyword>
<dbReference type="InterPro" id="IPR000961">
    <property type="entry name" value="AGC-kinase_C"/>
</dbReference>
<dbReference type="Pfam" id="PF00433">
    <property type="entry name" value="Pkinase_C"/>
    <property type="match status" value="1"/>
</dbReference>
<keyword evidence="9 12" id="KW-0067">ATP-binding</keyword>
<feature type="domain" description="PH" evidence="14">
    <location>
        <begin position="13"/>
        <end position="114"/>
    </location>
</feature>